<keyword evidence="2" id="KW-1185">Reference proteome</keyword>
<evidence type="ECO:0000313" key="2">
    <source>
        <dbReference type="Proteomes" id="UP001064489"/>
    </source>
</evidence>
<organism evidence="1 2">
    <name type="scientific">Acer negundo</name>
    <name type="common">Box elder</name>
    <dbReference type="NCBI Taxonomy" id="4023"/>
    <lineage>
        <taxon>Eukaryota</taxon>
        <taxon>Viridiplantae</taxon>
        <taxon>Streptophyta</taxon>
        <taxon>Embryophyta</taxon>
        <taxon>Tracheophyta</taxon>
        <taxon>Spermatophyta</taxon>
        <taxon>Magnoliopsida</taxon>
        <taxon>eudicotyledons</taxon>
        <taxon>Gunneridae</taxon>
        <taxon>Pentapetalae</taxon>
        <taxon>rosids</taxon>
        <taxon>malvids</taxon>
        <taxon>Sapindales</taxon>
        <taxon>Sapindaceae</taxon>
        <taxon>Hippocastanoideae</taxon>
        <taxon>Acereae</taxon>
        <taxon>Acer</taxon>
    </lineage>
</organism>
<gene>
    <name evidence="1" type="ORF">LWI28_016617</name>
</gene>
<dbReference type="Proteomes" id="UP001064489">
    <property type="component" value="Chromosome 8"/>
</dbReference>
<proteinExistence type="predicted"/>
<dbReference type="AlphaFoldDB" id="A0AAD5IRI3"/>
<evidence type="ECO:0000313" key="1">
    <source>
        <dbReference type="EMBL" id="KAI9174390.1"/>
    </source>
</evidence>
<name>A0AAD5IRI3_ACENE</name>
<protein>
    <submittedName>
        <fullName evidence="1">Uncharacterized protein</fullName>
    </submittedName>
</protein>
<dbReference type="EMBL" id="JAJSOW010000103">
    <property type="protein sequence ID" value="KAI9174390.1"/>
    <property type="molecule type" value="Genomic_DNA"/>
</dbReference>
<reference evidence="1" key="2">
    <citation type="submission" date="2023-02" db="EMBL/GenBank/DDBJ databases">
        <authorList>
            <person name="Swenson N.G."/>
            <person name="Wegrzyn J.L."/>
            <person name="Mcevoy S.L."/>
        </authorList>
    </citation>
    <scope>NUCLEOTIDE SEQUENCE</scope>
    <source>
        <strain evidence="1">91603</strain>
        <tissue evidence="1">Leaf</tissue>
    </source>
</reference>
<accession>A0AAD5IRI3</accession>
<sequence>MRRKANRRVSRWKRFRSADDQRGNVMRKRFRTTDDYRRNMMRKRFRSIDDRCESLKRTVGRSQRHLERHRRCDWKIEVGAWWSWEDAFRQLDQLGFDRLEKEAGAERLKVKTVGAFNNGPGRV</sequence>
<comment type="caution">
    <text evidence="1">The sequence shown here is derived from an EMBL/GenBank/DDBJ whole genome shotgun (WGS) entry which is preliminary data.</text>
</comment>
<reference evidence="1" key="1">
    <citation type="journal article" date="2022" name="Plant J.">
        <title>Strategies of tolerance reflected in two North American maple genomes.</title>
        <authorList>
            <person name="McEvoy S.L."/>
            <person name="Sezen U.U."/>
            <person name="Trouern-Trend A."/>
            <person name="McMahon S.M."/>
            <person name="Schaberg P.G."/>
            <person name="Yang J."/>
            <person name="Wegrzyn J.L."/>
            <person name="Swenson N.G."/>
        </authorList>
    </citation>
    <scope>NUCLEOTIDE SEQUENCE</scope>
    <source>
        <strain evidence="1">91603</strain>
    </source>
</reference>